<dbReference type="AlphaFoldDB" id="A0A7H8T5U5"/>
<evidence type="ECO:0000256" key="1">
    <source>
        <dbReference type="ARBA" id="ARBA00005836"/>
    </source>
</evidence>
<feature type="compositionally biased region" description="Basic and acidic residues" evidence="5">
    <location>
        <begin position="98"/>
        <end position="109"/>
    </location>
</feature>
<gene>
    <name evidence="9" type="ORF">HUT05_16740</name>
</gene>
<evidence type="ECO:0000259" key="6">
    <source>
        <dbReference type="Pfam" id="PF01523"/>
    </source>
</evidence>
<organism evidence="9 10">
    <name type="scientific">Streptomyces chartreusis</name>
    <dbReference type="NCBI Taxonomy" id="1969"/>
    <lineage>
        <taxon>Bacteria</taxon>
        <taxon>Bacillati</taxon>
        <taxon>Actinomycetota</taxon>
        <taxon>Actinomycetes</taxon>
        <taxon>Kitasatosporales</taxon>
        <taxon>Streptomycetaceae</taxon>
        <taxon>Streptomyces</taxon>
    </lineage>
</organism>
<reference evidence="9 10" key="1">
    <citation type="submission" date="2020-06" db="EMBL/GenBank/DDBJ databases">
        <title>Genome mining for natural products.</title>
        <authorList>
            <person name="Zhang B."/>
            <person name="Shi J."/>
            <person name="Ge H."/>
        </authorList>
    </citation>
    <scope>NUCLEOTIDE SEQUENCE [LARGE SCALE GENOMIC DNA]</scope>
    <source>
        <strain evidence="9 10">NA02069</strain>
    </source>
</reference>
<comment type="similarity">
    <text evidence="1">Belongs to the peptidase U62 family.</text>
</comment>
<evidence type="ECO:0000259" key="8">
    <source>
        <dbReference type="Pfam" id="PF19290"/>
    </source>
</evidence>
<dbReference type="Proteomes" id="UP000509418">
    <property type="component" value="Chromosome"/>
</dbReference>
<feature type="domain" description="Metalloprotease TldD/E C-terminal" evidence="7">
    <location>
        <begin position="219"/>
        <end position="446"/>
    </location>
</feature>
<sequence>MAIAFRERGSLRADFVEIYAERSAASAMTMKDGRIVDATSGRERGAGVRARLGPTTGFSHTSTLSPTAVLRTVREATASPAPGRVPGADATDAADGTPDPRETDDTGNRSRHAELLHSVSDLAAVETGKIVSVSAVLRSERRTSQVANSGGVHVSGDTARERLAVTVVVGAQSAPVSGRASLGLNTPAARLTEEHVRSTVAEAVRRAHARESAAPAPVGEMPVVLAPGTGAVLIHEACGHGLEADHLTRRSSVFHDMLGKRVGPPGMWLVDDASLSGAWGSFAFDDEGHDGRRTVLIEDGILVDFLWDEVHSLGRDGAAPANGRRQNYQCLPMPRMSNLLVPAGDTAPQDVIADTAHGIYVARLGSGRVNTATGDFVFAAKEAYVIDRGRLGEAIADCSLIGNGPEVLRGIDAIGTDFALGPPGTCGKDGQTLPVGYGQPTVRVRQGLRVGGTAR</sequence>
<evidence type="ECO:0000256" key="4">
    <source>
        <dbReference type="ARBA" id="ARBA00023049"/>
    </source>
</evidence>
<dbReference type="InterPro" id="IPR045570">
    <property type="entry name" value="Metalloprtase-TldD/E_cen_dom"/>
</dbReference>
<dbReference type="InterPro" id="IPR051463">
    <property type="entry name" value="Peptidase_U62_metallo"/>
</dbReference>
<evidence type="ECO:0000313" key="10">
    <source>
        <dbReference type="Proteomes" id="UP000509418"/>
    </source>
</evidence>
<dbReference type="PANTHER" id="PTHR30624">
    <property type="entry name" value="UNCHARACTERIZED PROTEIN TLDD AND PMBA"/>
    <property type="match status" value="1"/>
</dbReference>
<keyword evidence="10" id="KW-1185">Reference proteome</keyword>
<dbReference type="Pfam" id="PF01523">
    <property type="entry name" value="PmbA_TldD_1st"/>
    <property type="match status" value="1"/>
</dbReference>
<accession>A0A7H8T5U5</accession>
<evidence type="ECO:0000259" key="7">
    <source>
        <dbReference type="Pfam" id="PF19289"/>
    </source>
</evidence>
<dbReference type="Gene3D" id="3.30.2290.10">
    <property type="entry name" value="PmbA/TldD superfamily"/>
    <property type="match status" value="1"/>
</dbReference>
<dbReference type="SUPFAM" id="SSF111283">
    <property type="entry name" value="Putative modulator of DNA gyrase, PmbA/TldD"/>
    <property type="match status" value="1"/>
</dbReference>
<protein>
    <submittedName>
        <fullName evidence="9">TldD/PmbA family protein</fullName>
    </submittedName>
</protein>
<dbReference type="RefSeq" id="WP_176575599.1">
    <property type="nucleotide sequence ID" value="NZ_CBDRGH010000004.1"/>
</dbReference>
<dbReference type="InterPro" id="IPR002510">
    <property type="entry name" value="Metalloprtase-TldD/E_N"/>
</dbReference>
<dbReference type="EMBL" id="CP056041">
    <property type="protein sequence ID" value="QKZ18863.1"/>
    <property type="molecule type" value="Genomic_DNA"/>
</dbReference>
<proteinExistence type="inferred from homology"/>
<dbReference type="InterPro" id="IPR036059">
    <property type="entry name" value="TldD/PmbA_sf"/>
</dbReference>
<feature type="region of interest" description="Disordered" evidence="5">
    <location>
        <begin position="77"/>
        <end position="109"/>
    </location>
</feature>
<evidence type="ECO:0000256" key="2">
    <source>
        <dbReference type="ARBA" id="ARBA00022670"/>
    </source>
</evidence>
<dbReference type="InterPro" id="IPR035068">
    <property type="entry name" value="TldD/PmbA_N"/>
</dbReference>
<dbReference type="InterPro" id="IPR045569">
    <property type="entry name" value="Metalloprtase-TldD/E_C"/>
</dbReference>
<feature type="domain" description="Metalloprotease TldD/E central" evidence="8">
    <location>
        <begin position="114"/>
        <end position="210"/>
    </location>
</feature>
<dbReference type="Pfam" id="PF19290">
    <property type="entry name" value="PmbA_TldD_2nd"/>
    <property type="match status" value="1"/>
</dbReference>
<dbReference type="GO" id="GO:0006508">
    <property type="term" value="P:proteolysis"/>
    <property type="evidence" value="ECO:0007669"/>
    <property type="project" value="UniProtKB-KW"/>
</dbReference>
<name>A0A7H8T5U5_STRCX</name>
<keyword evidence="2" id="KW-0645">Protease</keyword>
<evidence type="ECO:0000256" key="3">
    <source>
        <dbReference type="ARBA" id="ARBA00022801"/>
    </source>
</evidence>
<evidence type="ECO:0000256" key="5">
    <source>
        <dbReference type="SAM" id="MobiDB-lite"/>
    </source>
</evidence>
<dbReference type="PANTHER" id="PTHR30624:SF4">
    <property type="entry name" value="METALLOPROTEASE TLDD"/>
    <property type="match status" value="1"/>
</dbReference>
<dbReference type="GO" id="GO:0008237">
    <property type="term" value="F:metallopeptidase activity"/>
    <property type="evidence" value="ECO:0007669"/>
    <property type="project" value="UniProtKB-KW"/>
</dbReference>
<keyword evidence="4" id="KW-0482">Metalloprotease</keyword>
<feature type="domain" description="Metalloprotease TldD/E N-terminal" evidence="6">
    <location>
        <begin position="16"/>
        <end position="78"/>
    </location>
</feature>
<dbReference type="Pfam" id="PF19289">
    <property type="entry name" value="PmbA_TldD_3rd"/>
    <property type="match status" value="1"/>
</dbReference>
<dbReference type="GO" id="GO:0005829">
    <property type="term" value="C:cytosol"/>
    <property type="evidence" value="ECO:0007669"/>
    <property type="project" value="TreeGrafter"/>
</dbReference>
<keyword evidence="3" id="KW-0378">Hydrolase</keyword>
<evidence type="ECO:0000313" key="9">
    <source>
        <dbReference type="EMBL" id="QKZ18863.1"/>
    </source>
</evidence>
<feature type="compositionally biased region" description="Low complexity" evidence="5">
    <location>
        <begin position="86"/>
        <end position="97"/>
    </location>
</feature>